<keyword evidence="3" id="KW-1185">Reference proteome</keyword>
<dbReference type="EMBL" id="QBKN01000051">
    <property type="protein sequence ID" value="PTX37390.1"/>
    <property type="molecule type" value="Genomic_DNA"/>
</dbReference>
<dbReference type="OrthoDB" id="8421236at2"/>
<organism evidence="2 3">
    <name type="scientific">Allosediminivita pacifica</name>
    <dbReference type="NCBI Taxonomy" id="1267769"/>
    <lineage>
        <taxon>Bacteria</taxon>
        <taxon>Pseudomonadati</taxon>
        <taxon>Pseudomonadota</taxon>
        <taxon>Alphaproteobacteria</taxon>
        <taxon>Rhodobacterales</taxon>
        <taxon>Paracoccaceae</taxon>
        <taxon>Allosediminivita</taxon>
    </lineage>
</organism>
<dbReference type="Proteomes" id="UP000244069">
    <property type="component" value="Unassembled WGS sequence"/>
</dbReference>
<proteinExistence type="predicted"/>
<comment type="caution">
    <text evidence="2">The sequence shown here is derived from an EMBL/GenBank/DDBJ whole genome shotgun (WGS) entry which is preliminary data.</text>
</comment>
<dbReference type="RefSeq" id="WP_146178901.1">
    <property type="nucleotide sequence ID" value="NZ_BMEZ01000051.1"/>
</dbReference>
<evidence type="ECO:0000313" key="2">
    <source>
        <dbReference type="EMBL" id="PTX37390.1"/>
    </source>
</evidence>
<accession>A0A2T6A0N8</accession>
<protein>
    <submittedName>
        <fullName evidence="2">Uncharacterized protein</fullName>
    </submittedName>
</protein>
<feature type="region of interest" description="Disordered" evidence="1">
    <location>
        <begin position="1"/>
        <end position="21"/>
    </location>
</feature>
<dbReference type="AlphaFoldDB" id="A0A2T6A0N8"/>
<evidence type="ECO:0000313" key="3">
    <source>
        <dbReference type="Proteomes" id="UP000244069"/>
    </source>
</evidence>
<gene>
    <name evidence="2" type="ORF">C8N44_15116</name>
</gene>
<evidence type="ECO:0000256" key="1">
    <source>
        <dbReference type="SAM" id="MobiDB-lite"/>
    </source>
</evidence>
<reference evidence="2 3" key="1">
    <citation type="submission" date="2018-04" db="EMBL/GenBank/DDBJ databases">
        <title>Genomic Encyclopedia of Archaeal and Bacterial Type Strains, Phase II (KMG-II): from individual species to whole genera.</title>
        <authorList>
            <person name="Goeker M."/>
        </authorList>
    </citation>
    <scope>NUCLEOTIDE SEQUENCE [LARGE SCALE GENOMIC DNA]</scope>
    <source>
        <strain evidence="2 3">DSM 29329</strain>
    </source>
</reference>
<name>A0A2T6A0N8_9RHOB</name>
<sequence>MSMSANERKRRQLERERQEQHLLEDSTYPYLKTPFYQYQEVHPTGFDASLNFGLMGLDFPLFIDDSGPEQHVSEDIDPGENPDELFGGFKGSIGRAENMIDQLLFAAQELADFVNEYKKDELTRRLAELEDSDLTDKDSRKAALEQAAHISELLKELDKQVRWSFRKWKIKGL</sequence>